<sequence>MYSVSVDRSEVISEILAYSELVLPFSQDLARRIFNDHPDYEFYYESCSLVASAVTLVLSISFYPWGLTPLVLTFCIFYGILFSFLIATIGLKKQRKGESHSMFVGSLSVIVIICLTGAAFVMFAFGVSGPYSGWAVLGVAGLYFLCSLFASAGDWHTRVHLAEV</sequence>
<gene>
    <name evidence="2" type="ORF">PSALAMII_LOCUS7354</name>
</gene>
<keyword evidence="1" id="KW-1133">Transmembrane helix</keyword>
<evidence type="ECO:0000313" key="3">
    <source>
        <dbReference type="Proteomes" id="UP001152646"/>
    </source>
</evidence>
<name>A0A9W4NQ70_9EURO</name>
<dbReference type="Proteomes" id="UP001152646">
    <property type="component" value="Unassembled WGS sequence"/>
</dbReference>
<comment type="caution">
    <text evidence="2">The sequence shown here is derived from an EMBL/GenBank/DDBJ whole genome shotgun (WGS) entry which is preliminary data.</text>
</comment>
<dbReference type="EMBL" id="CAJVPA010000196">
    <property type="protein sequence ID" value="CAG8393742.1"/>
    <property type="molecule type" value="Genomic_DNA"/>
</dbReference>
<organism evidence="2 3">
    <name type="scientific">Penicillium salamii</name>
    <dbReference type="NCBI Taxonomy" id="1612424"/>
    <lineage>
        <taxon>Eukaryota</taxon>
        <taxon>Fungi</taxon>
        <taxon>Dikarya</taxon>
        <taxon>Ascomycota</taxon>
        <taxon>Pezizomycotina</taxon>
        <taxon>Eurotiomycetes</taxon>
        <taxon>Eurotiomycetidae</taxon>
        <taxon>Eurotiales</taxon>
        <taxon>Aspergillaceae</taxon>
        <taxon>Penicillium</taxon>
    </lineage>
</organism>
<proteinExistence type="predicted"/>
<dbReference type="OrthoDB" id="5427664at2759"/>
<evidence type="ECO:0000313" key="2">
    <source>
        <dbReference type="EMBL" id="CAG8393742.1"/>
    </source>
</evidence>
<protein>
    <submittedName>
        <fullName evidence="2">Uncharacterized protein</fullName>
    </submittedName>
</protein>
<keyword evidence="1" id="KW-0472">Membrane</keyword>
<feature type="transmembrane region" description="Helical" evidence="1">
    <location>
        <begin position="131"/>
        <end position="150"/>
    </location>
</feature>
<accession>A0A9W4NQ70</accession>
<evidence type="ECO:0000256" key="1">
    <source>
        <dbReference type="SAM" id="Phobius"/>
    </source>
</evidence>
<reference evidence="2" key="1">
    <citation type="submission" date="2021-07" db="EMBL/GenBank/DDBJ databases">
        <authorList>
            <person name="Branca A.L. A."/>
        </authorList>
    </citation>
    <scope>NUCLEOTIDE SEQUENCE</scope>
</reference>
<dbReference type="AlphaFoldDB" id="A0A9W4NQ70"/>
<feature type="transmembrane region" description="Helical" evidence="1">
    <location>
        <begin position="103"/>
        <end position="125"/>
    </location>
</feature>
<feature type="transmembrane region" description="Helical" evidence="1">
    <location>
        <begin position="42"/>
        <end position="65"/>
    </location>
</feature>
<keyword evidence="1" id="KW-0812">Transmembrane</keyword>
<feature type="transmembrane region" description="Helical" evidence="1">
    <location>
        <begin position="71"/>
        <end position="91"/>
    </location>
</feature>